<accession>A0A926HMJ6</accession>
<reference evidence="1" key="1">
    <citation type="submission" date="2020-08" db="EMBL/GenBank/DDBJ databases">
        <title>Genome public.</title>
        <authorList>
            <person name="Liu C."/>
            <person name="Sun Q."/>
        </authorList>
    </citation>
    <scope>NUCLEOTIDE SEQUENCE</scope>
    <source>
        <strain evidence="1">NSJ-40</strain>
    </source>
</reference>
<gene>
    <name evidence="1" type="ORF">IAG03_04165</name>
</gene>
<protein>
    <submittedName>
        <fullName evidence="1">Uncharacterized protein</fullName>
    </submittedName>
</protein>
<evidence type="ECO:0000313" key="2">
    <source>
        <dbReference type="Proteomes" id="UP000651482"/>
    </source>
</evidence>
<keyword evidence="2" id="KW-1185">Reference proteome</keyword>
<dbReference type="EMBL" id="JACRSN010000004">
    <property type="protein sequence ID" value="MBC8533207.1"/>
    <property type="molecule type" value="Genomic_DNA"/>
</dbReference>
<sequence length="161" mass="17377">MSDSCSKSARVIPVRKLVQHHPRNEPDAAKYAAAFRRCEKARSSGAAPSAKRVGRRKVRGWVPAVRKSTQFRCRTIRETSRTPQSTRLGSGGAKGARSIAAANQKAYFGRLPIYIAAGSCGTSAGGCERHAANTRREISAFSVHPSYIRAGRSSDDSTEEA</sequence>
<dbReference type="Proteomes" id="UP000651482">
    <property type="component" value="Unassembled WGS sequence"/>
</dbReference>
<name>A0A926HMJ6_9FIRM</name>
<comment type="caution">
    <text evidence="1">The sequence shown here is derived from an EMBL/GenBank/DDBJ whole genome shotgun (WGS) entry which is preliminary data.</text>
</comment>
<proteinExistence type="predicted"/>
<organism evidence="1 2">
    <name type="scientific">Yeguia hominis</name>
    <dbReference type="NCBI Taxonomy" id="2763662"/>
    <lineage>
        <taxon>Bacteria</taxon>
        <taxon>Bacillati</taxon>
        <taxon>Bacillota</taxon>
        <taxon>Clostridia</taxon>
        <taxon>Eubacteriales</taxon>
        <taxon>Yeguiaceae</taxon>
        <taxon>Yeguia</taxon>
    </lineage>
</organism>
<dbReference type="RefSeq" id="WP_249318556.1">
    <property type="nucleotide sequence ID" value="NZ_JACRSN010000004.1"/>
</dbReference>
<dbReference type="AlphaFoldDB" id="A0A926HMJ6"/>
<evidence type="ECO:0000313" key="1">
    <source>
        <dbReference type="EMBL" id="MBC8533207.1"/>
    </source>
</evidence>